<evidence type="ECO:0000313" key="5">
    <source>
        <dbReference type="Proteomes" id="UP000576969"/>
    </source>
</evidence>
<dbReference type="InterPro" id="IPR005471">
    <property type="entry name" value="Tscrpt_reg_IclR_N"/>
</dbReference>
<dbReference type="InterPro" id="IPR050707">
    <property type="entry name" value="HTH_MetabolicPath_Reg"/>
</dbReference>
<dbReference type="InterPro" id="IPR029016">
    <property type="entry name" value="GAF-like_dom_sf"/>
</dbReference>
<keyword evidence="1" id="KW-0805">Transcription regulation</keyword>
<dbReference type="GO" id="GO:0045892">
    <property type="term" value="P:negative regulation of DNA-templated transcription"/>
    <property type="evidence" value="ECO:0007669"/>
    <property type="project" value="TreeGrafter"/>
</dbReference>
<dbReference type="EMBL" id="JACCBV010000001">
    <property type="protein sequence ID" value="NYE19323.1"/>
    <property type="molecule type" value="Genomic_DNA"/>
</dbReference>
<dbReference type="RefSeq" id="WP_179488586.1">
    <property type="nucleotide sequence ID" value="NZ_JACCBV010000001.1"/>
</dbReference>
<reference evidence="4 5" key="1">
    <citation type="submission" date="2020-07" db="EMBL/GenBank/DDBJ databases">
        <title>Sequencing the genomes of 1000 actinobacteria strains.</title>
        <authorList>
            <person name="Klenk H.-P."/>
        </authorList>
    </citation>
    <scope>NUCLEOTIDE SEQUENCE [LARGE SCALE GENOMIC DNA]</scope>
    <source>
        <strain evidence="4 5">DSM 24662</strain>
    </source>
</reference>
<feature type="domain" description="HTH iclR-type" evidence="3">
    <location>
        <begin position="15"/>
        <end position="77"/>
    </location>
</feature>
<evidence type="ECO:0000259" key="3">
    <source>
        <dbReference type="PROSITE" id="PS51077"/>
    </source>
</evidence>
<sequence length="255" mass="26827">MSVDGSAASPARLGEKGLGLALEVLEQVAGHHHGITAADIARAVGAPRATVYRTVNALVRDGYLVRRPDFSGFLLGARVLELAAIVDAHRRPAHRDVLDGVRSATGEAVHLVVFHRSGLAIVDEDPTQPLSDRASFLSDPTRSAPGHVWLVEQPTRPEPPGVMVERWRVTPPSEVVSAIHAAYAARGYAEQVGGLSAGRGCLAVSITDDDGHAIGALTLSTPVSRFSLAARHLGALRDAARSLRALGQGHPVPFS</sequence>
<dbReference type="PROSITE" id="PS51077">
    <property type="entry name" value="HTH_ICLR"/>
    <property type="match status" value="1"/>
</dbReference>
<protein>
    <submittedName>
        <fullName evidence="4">DNA-binding IclR family transcriptional regulator</fullName>
    </submittedName>
</protein>
<dbReference type="SUPFAM" id="SSF46785">
    <property type="entry name" value="Winged helix' DNA-binding domain"/>
    <property type="match status" value="1"/>
</dbReference>
<keyword evidence="2" id="KW-0804">Transcription</keyword>
<name>A0A7Y9GMN4_9MICO</name>
<dbReference type="InterPro" id="IPR011991">
    <property type="entry name" value="ArsR-like_HTH"/>
</dbReference>
<dbReference type="InterPro" id="IPR036390">
    <property type="entry name" value="WH_DNA-bd_sf"/>
</dbReference>
<accession>A0A7Y9GMN4</accession>
<dbReference type="AlphaFoldDB" id="A0A7Y9GMN4"/>
<proteinExistence type="predicted"/>
<comment type="caution">
    <text evidence="4">The sequence shown here is derived from an EMBL/GenBank/DDBJ whole genome shotgun (WGS) entry which is preliminary data.</text>
</comment>
<evidence type="ECO:0000313" key="4">
    <source>
        <dbReference type="EMBL" id="NYE19323.1"/>
    </source>
</evidence>
<dbReference type="Gene3D" id="1.10.10.10">
    <property type="entry name" value="Winged helix-like DNA-binding domain superfamily/Winged helix DNA-binding domain"/>
    <property type="match status" value="1"/>
</dbReference>
<dbReference type="SMART" id="SM00346">
    <property type="entry name" value="HTH_ICLR"/>
    <property type="match status" value="1"/>
</dbReference>
<keyword evidence="5" id="KW-1185">Reference proteome</keyword>
<dbReference type="Proteomes" id="UP000576969">
    <property type="component" value="Unassembled WGS sequence"/>
</dbReference>
<dbReference type="Pfam" id="PF09339">
    <property type="entry name" value="HTH_IclR"/>
    <property type="match status" value="1"/>
</dbReference>
<dbReference type="CDD" id="cd00090">
    <property type="entry name" value="HTH_ARSR"/>
    <property type="match status" value="1"/>
</dbReference>
<dbReference type="Gene3D" id="3.30.450.40">
    <property type="match status" value="1"/>
</dbReference>
<keyword evidence="4" id="KW-0238">DNA-binding</keyword>
<evidence type="ECO:0000256" key="1">
    <source>
        <dbReference type="ARBA" id="ARBA00023015"/>
    </source>
</evidence>
<dbReference type="GO" id="GO:0003700">
    <property type="term" value="F:DNA-binding transcription factor activity"/>
    <property type="evidence" value="ECO:0007669"/>
    <property type="project" value="TreeGrafter"/>
</dbReference>
<gene>
    <name evidence="4" type="ORF">BJ991_001351</name>
</gene>
<evidence type="ECO:0000256" key="2">
    <source>
        <dbReference type="ARBA" id="ARBA00023163"/>
    </source>
</evidence>
<dbReference type="GO" id="GO:0003677">
    <property type="term" value="F:DNA binding"/>
    <property type="evidence" value="ECO:0007669"/>
    <property type="project" value="UniProtKB-KW"/>
</dbReference>
<organism evidence="4 5">
    <name type="scientific">Microbacterium immunditiarum</name>
    <dbReference type="NCBI Taxonomy" id="337480"/>
    <lineage>
        <taxon>Bacteria</taxon>
        <taxon>Bacillati</taxon>
        <taxon>Actinomycetota</taxon>
        <taxon>Actinomycetes</taxon>
        <taxon>Micrococcales</taxon>
        <taxon>Microbacteriaceae</taxon>
        <taxon>Microbacterium</taxon>
    </lineage>
</organism>
<dbReference type="InterPro" id="IPR036388">
    <property type="entry name" value="WH-like_DNA-bd_sf"/>
</dbReference>
<dbReference type="SUPFAM" id="SSF55781">
    <property type="entry name" value="GAF domain-like"/>
    <property type="match status" value="1"/>
</dbReference>
<dbReference type="PANTHER" id="PTHR30136:SF35">
    <property type="entry name" value="HTH-TYPE TRANSCRIPTIONAL REGULATOR RV1719"/>
    <property type="match status" value="1"/>
</dbReference>
<dbReference type="PANTHER" id="PTHR30136">
    <property type="entry name" value="HELIX-TURN-HELIX TRANSCRIPTIONAL REGULATOR, ICLR FAMILY"/>
    <property type="match status" value="1"/>
</dbReference>